<dbReference type="InterPro" id="IPR016134">
    <property type="entry name" value="Dockerin_dom"/>
</dbReference>
<accession>A0A1F2PC91</accession>
<dbReference type="Proteomes" id="UP000186940">
    <property type="component" value="Unassembled WGS sequence"/>
</dbReference>
<organism evidence="2 3">
    <name type="scientific">Candidatus Syntropharchaeum caldarium</name>
    <dbReference type="NCBI Taxonomy" id="1838285"/>
    <lineage>
        <taxon>Archaea</taxon>
        <taxon>Methanobacteriati</taxon>
        <taxon>Methanobacteriota</taxon>
        <taxon>Stenosarchaea group</taxon>
        <taxon>Methanomicrobia</taxon>
        <taxon>Methanosarcinales</taxon>
        <taxon>ANME-2 cluster</taxon>
        <taxon>Candidatus Syntropharchaeum</taxon>
    </lineage>
</organism>
<sequence length="639" mass="66675">MWEKKNKEVIEVKKFGMKVLTVFIAIVCVLQVVTISVAAGPTVTIDSLDVSPGAMFTIDITVDPQGEAIYGVQYDLYFDPAVLQVVSQTKGNFLTQDGASSIEIVNTFNNTLGKLEYGETRMGVENGVTGTGTLARVTFEAVGTGSIDLTLSNVLLSNPSAQPIAGVVLSDGVVNVVESQPSMIDLTPTALSIPDPIYLDHDYIVDATISNLESGDASSFNVTLKADGMIVDDKRVDSLAGDSDITVIFNWKPATIGTSTLLVEVDPDDEIAETDELNNTLSATVDVVEAAGPTVTVDSLDVSPGETFTIDITVDPQGEEIYGAQYDLYFDPAVLQVVSQTAGDFLTQDGASSIEVVNTINNTLGKLEYGETRMGVENGVTGTGVLATIEFEAVETGSTNLTLSNVLLSDPSAQPIAGVVLNNGVVNVVSGTPTPTPTPTGGAIVTIPDVAATGTLTAPIRIENVTDAGAIHLTLTYDPDVVIVSGACCNSDFDTLFANTEDAARGSITLIAYQTQNPGLNGDVLVADVTFMVVGSIGSSTPLNLTVTTLTDASPACNPIPYSVSNGSFTVFLNGDVNGDGRVDAADCMYLAKHLLGVSGFETIVEVAADVNGNGEIEASDCMYLAKHLAGIDGFEELK</sequence>
<protein>
    <submittedName>
        <fullName evidence="2">Protein containing APHP</fullName>
    </submittedName>
</protein>
<dbReference type="InterPro" id="IPR008965">
    <property type="entry name" value="CBM2/CBM3_carb-bd_dom_sf"/>
</dbReference>
<dbReference type="GO" id="GO:0030246">
    <property type="term" value="F:carbohydrate binding"/>
    <property type="evidence" value="ECO:0007669"/>
    <property type="project" value="InterPro"/>
</dbReference>
<dbReference type="GO" id="GO:0004553">
    <property type="term" value="F:hydrolase activity, hydrolyzing O-glycosyl compounds"/>
    <property type="evidence" value="ECO:0007669"/>
    <property type="project" value="InterPro"/>
</dbReference>
<dbReference type="GO" id="GO:0000272">
    <property type="term" value="P:polysaccharide catabolic process"/>
    <property type="evidence" value="ECO:0007669"/>
    <property type="project" value="InterPro"/>
</dbReference>
<dbReference type="EMBL" id="LYOS01000001">
    <property type="protein sequence ID" value="OFV68502.1"/>
    <property type="molecule type" value="Genomic_DNA"/>
</dbReference>
<dbReference type="InterPro" id="IPR013783">
    <property type="entry name" value="Ig-like_fold"/>
</dbReference>
<dbReference type="PROSITE" id="PS51766">
    <property type="entry name" value="DOCKERIN"/>
    <property type="match status" value="1"/>
</dbReference>
<dbReference type="Gene3D" id="1.10.1330.10">
    <property type="entry name" value="Dockerin domain"/>
    <property type="match status" value="1"/>
</dbReference>
<dbReference type="InterPro" id="IPR036439">
    <property type="entry name" value="Dockerin_dom_sf"/>
</dbReference>
<dbReference type="CDD" id="cd08547">
    <property type="entry name" value="Type_II_cohesin"/>
    <property type="match status" value="3"/>
</dbReference>
<dbReference type="InterPro" id="IPR002105">
    <property type="entry name" value="Dockerin_1_rpt"/>
</dbReference>
<dbReference type="SUPFAM" id="SSF63446">
    <property type="entry name" value="Type I dockerin domain"/>
    <property type="match status" value="1"/>
</dbReference>
<feature type="domain" description="Dockerin" evidence="1">
    <location>
        <begin position="570"/>
        <end position="637"/>
    </location>
</feature>
<proteinExistence type="predicted"/>
<dbReference type="Pfam" id="PF07705">
    <property type="entry name" value="CARDB"/>
    <property type="match status" value="1"/>
</dbReference>
<dbReference type="InterPro" id="IPR011635">
    <property type="entry name" value="CARDB"/>
</dbReference>
<gene>
    <name evidence="2" type="ORF">SCAL_000178</name>
</gene>
<comment type="caution">
    <text evidence="2">The sequence shown here is derived from an EMBL/GenBank/DDBJ whole genome shotgun (WGS) entry which is preliminary data.</text>
</comment>
<dbReference type="Gene3D" id="2.60.40.680">
    <property type="match status" value="3"/>
</dbReference>
<evidence type="ECO:0000313" key="2">
    <source>
        <dbReference type="EMBL" id="OFV68502.1"/>
    </source>
</evidence>
<name>A0A1F2PC91_9EURY</name>
<reference evidence="2" key="1">
    <citation type="submission" date="2016-05" db="EMBL/GenBank/DDBJ databases">
        <title>Microbial consortia oxidize butane by reversing methanogenesis.</title>
        <authorList>
            <person name="Laso-Perez R."/>
            <person name="Richter M."/>
            <person name="Wegener G."/>
            <person name="Musat F."/>
        </authorList>
    </citation>
    <scope>NUCLEOTIDE SEQUENCE [LARGE SCALE GENOMIC DNA]</scope>
    <source>
        <strain evidence="2">BOX2</strain>
    </source>
</reference>
<dbReference type="Pfam" id="PF00963">
    <property type="entry name" value="Cohesin"/>
    <property type="match status" value="3"/>
</dbReference>
<dbReference type="InterPro" id="IPR002102">
    <property type="entry name" value="Cohesin_dom"/>
</dbReference>
<dbReference type="STRING" id="1838285.SCAL_000178"/>
<dbReference type="SUPFAM" id="SSF49384">
    <property type="entry name" value="Carbohydrate-binding domain"/>
    <property type="match status" value="3"/>
</dbReference>
<dbReference type="Pfam" id="PF00404">
    <property type="entry name" value="Dockerin_1"/>
    <property type="match status" value="1"/>
</dbReference>
<evidence type="ECO:0000259" key="1">
    <source>
        <dbReference type="PROSITE" id="PS51766"/>
    </source>
</evidence>
<keyword evidence="3" id="KW-1185">Reference proteome</keyword>
<evidence type="ECO:0000313" key="3">
    <source>
        <dbReference type="Proteomes" id="UP000186940"/>
    </source>
</evidence>
<dbReference type="Gene3D" id="2.60.40.10">
    <property type="entry name" value="Immunoglobulins"/>
    <property type="match status" value="1"/>
</dbReference>
<dbReference type="AlphaFoldDB" id="A0A1F2PC91"/>
<dbReference type="CDD" id="cd14256">
    <property type="entry name" value="Dockerin_I"/>
    <property type="match status" value="1"/>
</dbReference>
<dbReference type="PROSITE" id="PS00448">
    <property type="entry name" value="CLOS_CELLULOSOME_RPT"/>
    <property type="match status" value="1"/>
</dbReference>